<gene>
    <name evidence="4" type="ORF">ACFFTR_23350</name>
</gene>
<dbReference type="SUPFAM" id="SSF55729">
    <property type="entry name" value="Acyl-CoA N-acyltransferases (Nat)"/>
    <property type="match status" value="1"/>
</dbReference>
<evidence type="ECO:0000259" key="3">
    <source>
        <dbReference type="PROSITE" id="PS51186"/>
    </source>
</evidence>
<comment type="caution">
    <text evidence="4">The sequence shown here is derived from an EMBL/GenBank/DDBJ whole genome shotgun (WGS) entry which is preliminary data.</text>
</comment>
<evidence type="ECO:0000256" key="1">
    <source>
        <dbReference type="ARBA" id="ARBA00022679"/>
    </source>
</evidence>
<sequence>MLVLRAMTQDELEARLPVLHEEYADDELRAGRDRPETVRSNVAALFRQLLPDGVATPGHLLFSGVDDGGAVVGWIWLALPGVKRPQAWVYEVQVDPPFRRRGFGRALVLAAEDELRSRGVSELGLNVFGHNAGARSLYESLGFSVKSITMSKDLA</sequence>
<dbReference type="RefSeq" id="WP_223102027.1">
    <property type="nucleotide sequence ID" value="NZ_CP061913.1"/>
</dbReference>
<name>A0ABV5MAZ6_9ACTN</name>
<reference evidence="4 5" key="1">
    <citation type="submission" date="2024-09" db="EMBL/GenBank/DDBJ databases">
        <authorList>
            <person name="Sun Q."/>
            <person name="Mori K."/>
        </authorList>
    </citation>
    <scope>NUCLEOTIDE SEQUENCE [LARGE SCALE GENOMIC DNA]</scope>
    <source>
        <strain evidence="4 5">JCM 3307</strain>
    </source>
</reference>
<dbReference type="GO" id="GO:0016746">
    <property type="term" value="F:acyltransferase activity"/>
    <property type="evidence" value="ECO:0007669"/>
    <property type="project" value="UniProtKB-KW"/>
</dbReference>
<feature type="domain" description="N-acetyltransferase" evidence="3">
    <location>
        <begin position="2"/>
        <end position="155"/>
    </location>
</feature>
<dbReference type="Pfam" id="PF00583">
    <property type="entry name" value="Acetyltransf_1"/>
    <property type="match status" value="1"/>
</dbReference>
<evidence type="ECO:0000313" key="4">
    <source>
        <dbReference type="EMBL" id="MFB9446029.1"/>
    </source>
</evidence>
<dbReference type="PANTHER" id="PTHR43877">
    <property type="entry name" value="AMINOALKYLPHOSPHONATE N-ACETYLTRANSFERASE-RELATED-RELATED"/>
    <property type="match status" value="1"/>
</dbReference>
<protein>
    <submittedName>
        <fullName evidence="4">GNAT family N-acetyltransferase</fullName>
        <ecNumber evidence="4">2.3.1.-</ecNumber>
    </submittedName>
</protein>
<organism evidence="4 5">
    <name type="scientific">Dactylosporangium vinaceum</name>
    <dbReference type="NCBI Taxonomy" id="53362"/>
    <lineage>
        <taxon>Bacteria</taxon>
        <taxon>Bacillati</taxon>
        <taxon>Actinomycetota</taxon>
        <taxon>Actinomycetes</taxon>
        <taxon>Micromonosporales</taxon>
        <taxon>Micromonosporaceae</taxon>
        <taxon>Dactylosporangium</taxon>
    </lineage>
</organism>
<dbReference type="InterPro" id="IPR050832">
    <property type="entry name" value="Bact_Acetyltransf"/>
</dbReference>
<accession>A0ABV5MAZ6</accession>
<evidence type="ECO:0000313" key="5">
    <source>
        <dbReference type="Proteomes" id="UP001589608"/>
    </source>
</evidence>
<keyword evidence="2 4" id="KW-0012">Acyltransferase</keyword>
<dbReference type="PROSITE" id="PS51186">
    <property type="entry name" value="GNAT"/>
    <property type="match status" value="1"/>
</dbReference>
<dbReference type="Proteomes" id="UP001589608">
    <property type="component" value="Unassembled WGS sequence"/>
</dbReference>
<evidence type="ECO:0000256" key="2">
    <source>
        <dbReference type="ARBA" id="ARBA00023315"/>
    </source>
</evidence>
<dbReference type="EMBL" id="JBHMCA010000046">
    <property type="protein sequence ID" value="MFB9446029.1"/>
    <property type="molecule type" value="Genomic_DNA"/>
</dbReference>
<keyword evidence="1 4" id="KW-0808">Transferase</keyword>
<dbReference type="CDD" id="cd04301">
    <property type="entry name" value="NAT_SF"/>
    <property type="match status" value="1"/>
</dbReference>
<dbReference type="EC" id="2.3.1.-" evidence="4"/>
<dbReference type="Gene3D" id="3.40.630.30">
    <property type="match status" value="1"/>
</dbReference>
<dbReference type="InterPro" id="IPR016181">
    <property type="entry name" value="Acyl_CoA_acyltransferase"/>
</dbReference>
<dbReference type="PANTHER" id="PTHR43877:SF1">
    <property type="entry name" value="ACETYLTRANSFERASE"/>
    <property type="match status" value="1"/>
</dbReference>
<proteinExistence type="predicted"/>
<keyword evidence="5" id="KW-1185">Reference proteome</keyword>
<dbReference type="InterPro" id="IPR000182">
    <property type="entry name" value="GNAT_dom"/>
</dbReference>